<dbReference type="AlphaFoldDB" id="A0A3N2Q1E6"/>
<protein>
    <submittedName>
        <fullName evidence="2">Uncharacterized protein</fullName>
    </submittedName>
</protein>
<keyword evidence="1" id="KW-0472">Membrane</keyword>
<dbReference type="GeneID" id="39584319"/>
<keyword evidence="1" id="KW-1133">Transmembrane helix</keyword>
<organism evidence="2 3">
    <name type="scientific">Sodiomyces alkalinus (strain CBS 110278 / VKM F-3762 / F11)</name>
    <name type="common">Alkaliphilic filamentous fungus</name>
    <dbReference type="NCBI Taxonomy" id="1314773"/>
    <lineage>
        <taxon>Eukaryota</taxon>
        <taxon>Fungi</taxon>
        <taxon>Dikarya</taxon>
        <taxon>Ascomycota</taxon>
        <taxon>Pezizomycotina</taxon>
        <taxon>Sordariomycetes</taxon>
        <taxon>Hypocreomycetidae</taxon>
        <taxon>Glomerellales</taxon>
        <taxon>Plectosphaerellaceae</taxon>
        <taxon>Sodiomyces</taxon>
    </lineage>
</organism>
<dbReference type="EMBL" id="ML119052">
    <property type="protein sequence ID" value="ROT40577.1"/>
    <property type="molecule type" value="Genomic_DNA"/>
</dbReference>
<evidence type="ECO:0000313" key="3">
    <source>
        <dbReference type="Proteomes" id="UP000272025"/>
    </source>
</evidence>
<keyword evidence="3" id="KW-1185">Reference proteome</keyword>
<evidence type="ECO:0000256" key="1">
    <source>
        <dbReference type="SAM" id="Phobius"/>
    </source>
</evidence>
<proteinExistence type="predicted"/>
<gene>
    <name evidence="2" type="ORF">SODALDRAFT_99888</name>
</gene>
<dbReference type="Proteomes" id="UP000272025">
    <property type="component" value="Unassembled WGS sequence"/>
</dbReference>
<reference evidence="2 3" key="1">
    <citation type="journal article" date="2018" name="Mol. Ecol.">
        <title>The obligate alkalophilic soda-lake fungus Sodiomyces alkalinus has shifted to a protein diet.</title>
        <authorList>
            <person name="Grum-Grzhimaylo A.A."/>
            <person name="Falkoski D.L."/>
            <person name="van den Heuvel J."/>
            <person name="Valero-Jimenez C.A."/>
            <person name="Min B."/>
            <person name="Choi I.G."/>
            <person name="Lipzen A."/>
            <person name="Daum C.G."/>
            <person name="Aanen D.K."/>
            <person name="Tsang A."/>
            <person name="Henrissat B."/>
            <person name="Bilanenko E.N."/>
            <person name="de Vries R.P."/>
            <person name="van Kan J.A.L."/>
            <person name="Grigoriev I.V."/>
            <person name="Debets A.J.M."/>
        </authorList>
    </citation>
    <scope>NUCLEOTIDE SEQUENCE [LARGE SCALE GENOMIC DNA]</scope>
    <source>
        <strain evidence="2 3">F11</strain>
    </source>
</reference>
<dbReference type="RefSeq" id="XP_028468383.1">
    <property type="nucleotide sequence ID" value="XM_028615842.1"/>
</dbReference>
<feature type="transmembrane region" description="Helical" evidence="1">
    <location>
        <begin position="20"/>
        <end position="40"/>
    </location>
</feature>
<name>A0A3N2Q1E6_SODAK</name>
<sequence length="70" mass="8145">MSAWLFREDPTRLSLTAQSIVLHFVLALAHQITSCYALTAHRQDGVRAIREWEVCYDGVRCRSTKIIRQR</sequence>
<evidence type="ECO:0000313" key="2">
    <source>
        <dbReference type="EMBL" id="ROT40577.1"/>
    </source>
</evidence>
<accession>A0A3N2Q1E6</accession>
<keyword evidence="1" id="KW-0812">Transmembrane</keyword>